<evidence type="ECO:0000256" key="1">
    <source>
        <dbReference type="SAM" id="MobiDB-lite"/>
    </source>
</evidence>
<sequence length="164" mass="18025">MPERRTTANIPDGSTIVTELLEGIRSINATCATKGRTKRKVSFTPATESKRTVLVTTKIKEERTDFDFTDAAAATLVDMDHPIRLAGEGIAHIGNPGSALIPWATAQVEESQLKSTFWEIPLRSGEEEEEEEEGEDWHEGNEEEGHGCGLQKELTLDMDGSETP</sequence>
<feature type="compositionally biased region" description="Acidic residues" evidence="1">
    <location>
        <begin position="126"/>
        <end position="136"/>
    </location>
</feature>
<name>A0AAD5SA19_9FUNG</name>
<reference evidence="2" key="1">
    <citation type="submission" date="2020-05" db="EMBL/GenBank/DDBJ databases">
        <title>Phylogenomic resolution of chytrid fungi.</title>
        <authorList>
            <person name="Stajich J.E."/>
            <person name="Amses K."/>
            <person name="Simmons R."/>
            <person name="Seto K."/>
            <person name="Myers J."/>
            <person name="Bonds A."/>
            <person name="Quandt C.A."/>
            <person name="Barry K."/>
            <person name="Liu P."/>
            <person name="Grigoriev I."/>
            <person name="Longcore J.E."/>
            <person name="James T.Y."/>
        </authorList>
    </citation>
    <scope>NUCLEOTIDE SEQUENCE</scope>
    <source>
        <strain evidence="2">JEL0318</strain>
    </source>
</reference>
<protein>
    <submittedName>
        <fullName evidence="2">Uncharacterized protein</fullName>
    </submittedName>
</protein>
<organism evidence="2 3">
    <name type="scientific">Rhizophlyctis rosea</name>
    <dbReference type="NCBI Taxonomy" id="64517"/>
    <lineage>
        <taxon>Eukaryota</taxon>
        <taxon>Fungi</taxon>
        <taxon>Fungi incertae sedis</taxon>
        <taxon>Chytridiomycota</taxon>
        <taxon>Chytridiomycota incertae sedis</taxon>
        <taxon>Chytridiomycetes</taxon>
        <taxon>Rhizophlyctidales</taxon>
        <taxon>Rhizophlyctidaceae</taxon>
        <taxon>Rhizophlyctis</taxon>
    </lineage>
</organism>
<accession>A0AAD5SA19</accession>
<evidence type="ECO:0000313" key="2">
    <source>
        <dbReference type="EMBL" id="KAJ3047980.1"/>
    </source>
</evidence>
<dbReference type="EMBL" id="JADGJD010000867">
    <property type="protein sequence ID" value="KAJ3047980.1"/>
    <property type="molecule type" value="Genomic_DNA"/>
</dbReference>
<evidence type="ECO:0000313" key="3">
    <source>
        <dbReference type="Proteomes" id="UP001212841"/>
    </source>
</evidence>
<proteinExistence type="predicted"/>
<feature type="compositionally biased region" description="Basic and acidic residues" evidence="1">
    <location>
        <begin position="137"/>
        <end position="146"/>
    </location>
</feature>
<dbReference type="Proteomes" id="UP001212841">
    <property type="component" value="Unassembled WGS sequence"/>
</dbReference>
<gene>
    <name evidence="2" type="ORF">HK097_010988</name>
</gene>
<keyword evidence="3" id="KW-1185">Reference proteome</keyword>
<comment type="caution">
    <text evidence="2">The sequence shown here is derived from an EMBL/GenBank/DDBJ whole genome shotgun (WGS) entry which is preliminary data.</text>
</comment>
<feature type="region of interest" description="Disordered" evidence="1">
    <location>
        <begin position="121"/>
        <end position="164"/>
    </location>
</feature>
<dbReference type="AlphaFoldDB" id="A0AAD5SA19"/>